<evidence type="ECO:0000256" key="2">
    <source>
        <dbReference type="SAM" id="SignalP"/>
    </source>
</evidence>
<feature type="region of interest" description="Disordered" evidence="1">
    <location>
        <begin position="20"/>
        <end position="166"/>
    </location>
</feature>
<feature type="chain" id="PRO_5040731261" evidence="2">
    <location>
        <begin position="22"/>
        <end position="166"/>
    </location>
</feature>
<evidence type="ECO:0000313" key="4">
    <source>
        <dbReference type="Proteomes" id="UP001150538"/>
    </source>
</evidence>
<keyword evidence="2" id="KW-0732">Signal</keyword>
<evidence type="ECO:0000256" key="1">
    <source>
        <dbReference type="SAM" id="MobiDB-lite"/>
    </source>
</evidence>
<protein>
    <submittedName>
        <fullName evidence="3">Uncharacterized protein</fullName>
    </submittedName>
</protein>
<reference evidence="3" key="1">
    <citation type="submission" date="2022-07" db="EMBL/GenBank/DDBJ databases">
        <title>Phylogenomic reconstructions and comparative analyses of Kickxellomycotina fungi.</title>
        <authorList>
            <person name="Reynolds N.K."/>
            <person name="Stajich J.E."/>
            <person name="Barry K."/>
            <person name="Grigoriev I.V."/>
            <person name="Crous P."/>
            <person name="Smith M.E."/>
        </authorList>
    </citation>
    <scope>NUCLEOTIDE SEQUENCE</scope>
    <source>
        <strain evidence="3">NBRC 100468</strain>
    </source>
</reference>
<dbReference type="AlphaFoldDB" id="A0A9W8DTV5"/>
<comment type="caution">
    <text evidence="3">The sequence shown here is derived from an EMBL/GenBank/DDBJ whole genome shotgun (WGS) entry which is preliminary data.</text>
</comment>
<dbReference type="Proteomes" id="UP001150538">
    <property type="component" value="Unassembled WGS sequence"/>
</dbReference>
<organism evidence="3 4">
    <name type="scientific">Mycoemilia scoparia</name>
    <dbReference type="NCBI Taxonomy" id="417184"/>
    <lineage>
        <taxon>Eukaryota</taxon>
        <taxon>Fungi</taxon>
        <taxon>Fungi incertae sedis</taxon>
        <taxon>Zoopagomycota</taxon>
        <taxon>Kickxellomycotina</taxon>
        <taxon>Kickxellomycetes</taxon>
        <taxon>Kickxellales</taxon>
        <taxon>Kickxellaceae</taxon>
        <taxon>Mycoemilia</taxon>
    </lineage>
</organism>
<name>A0A9W8DTV5_9FUNG</name>
<sequence length="166" mass="17082">MVKLYAISVALLAVAATPATATGSPYNDKPKVPEQQPAYVKPAPLSYGSAPYGISSDNDSQDCDWPVPSPSSSVPEPGYESQPAQISPPLPDNYSSADTCSPTTITTYVTVTATPSDCSEQQGPSPSQAPGSPYNSAPASIPPYVNKPSGDVYNDQPKNGAGGPAY</sequence>
<keyword evidence="4" id="KW-1185">Reference proteome</keyword>
<feature type="compositionally biased region" description="Low complexity" evidence="1">
    <location>
        <begin position="99"/>
        <end position="133"/>
    </location>
</feature>
<dbReference type="EMBL" id="JANBPU010000067">
    <property type="protein sequence ID" value="KAJ1917602.1"/>
    <property type="molecule type" value="Genomic_DNA"/>
</dbReference>
<proteinExistence type="predicted"/>
<accession>A0A9W8DTV5</accession>
<feature type="signal peptide" evidence="2">
    <location>
        <begin position="1"/>
        <end position="21"/>
    </location>
</feature>
<evidence type="ECO:0000313" key="3">
    <source>
        <dbReference type="EMBL" id="KAJ1917602.1"/>
    </source>
</evidence>
<gene>
    <name evidence="3" type="ORF">H4219_003116</name>
</gene>